<dbReference type="EMBL" id="JAFNEN010000675">
    <property type="protein sequence ID" value="KAG8178701.1"/>
    <property type="molecule type" value="Genomic_DNA"/>
</dbReference>
<accession>A0AAV6U3R4</accession>
<evidence type="ECO:0000313" key="2">
    <source>
        <dbReference type="EMBL" id="KAG8178701.1"/>
    </source>
</evidence>
<dbReference type="PANTHER" id="PTHR10773:SF19">
    <property type="match status" value="1"/>
</dbReference>
<evidence type="ECO:0000313" key="3">
    <source>
        <dbReference type="Proteomes" id="UP000827092"/>
    </source>
</evidence>
<dbReference type="PANTHER" id="PTHR10773">
    <property type="entry name" value="DNA-DIRECTED RNA POLYMERASES I, II, AND III SUBUNIT RPABC2"/>
    <property type="match status" value="1"/>
</dbReference>
<feature type="region of interest" description="Disordered" evidence="1">
    <location>
        <begin position="1"/>
        <end position="25"/>
    </location>
</feature>
<dbReference type="Proteomes" id="UP000827092">
    <property type="component" value="Unassembled WGS sequence"/>
</dbReference>
<comment type="caution">
    <text evidence="2">The sequence shown here is derived from an EMBL/GenBank/DDBJ whole genome shotgun (WGS) entry which is preliminary data.</text>
</comment>
<organism evidence="2 3">
    <name type="scientific">Oedothorax gibbosus</name>
    <dbReference type="NCBI Taxonomy" id="931172"/>
    <lineage>
        <taxon>Eukaryota</taxon>
        <taxon>Metazoa</taxon>
        <taxon>Ecdysozoa</taxon>
        <taxon>Arthropoda</taxon>
        <taxon>Chelicerata</taxon>
        <taxon>Arachnida</taxon>
        <taxon>Araneae</taxon>
        <taxon>Araneomorphae</taxon>
        <taxon>Entelegynae</taxon>
        <taxon>Araneoidea</taxon>
        <taxon>Linyphiidae</taxon>
        <taxon>Erigoninae</taxon>
        <taxon>Oedothorax</taxon>
    </lineage>
</organism>
<keyword evidence="3" id="KW-1185">Reference proteome</keyword>
<protein>
    <submittedName>
        <fullName evidence="2">Uncharacterized protein</fullName>
    </submittedName>
</protein>
<gene>
    <name evidence="2" type="ORF">JTE90_011627</name>
</gene>
<reference evidence="2 3" key="1">
    <citation type="journal article" date="2022" name="Nat. Ecol. Evol.">
        <title>A masculinizing supergene underlies an exaggerated male reproductive morph in a spider.</title>
        <authorList>
            <person name="Hendrickx F."/>
            <person name="De Corte Z."/>
            <person name="Sonet G."/>
            <person name="Van Belleghem S.M."/>
            <person name="Kostlbacher S."/>
            <person name="Vangestel C."/>
        </authorList>
    </citation>
    <scope>NUCLEOTIDE SEQUENCE [LARGE SCALE GENOMIC DNA]</scope>
    <source>
        <strain evidence="2">W744_W776</strain>
    </source>
</reference>
<name>A0AAV6U3R4_9ARAC</name>
<feature type="compositionally biased region" description="Low complexity" evidence="1">
    <location>
        <begin position="10"/>
        <end position="22"/>
    </location>
</feature>
<sequence length="637" mass="73563">MWGSLEHAAVSSSTSETDVSTVTKKRIKGVRRPETYKFEVQKSKRLRGEEYVSVTTGTVVPAKSNNDRDCSCREMCTLMFSLQEREQCLNTLRGFKTKNDQDTFLMGLIDRKVPSRVRSKSKVQFKQSTFVYHAMIVTARLTVCRKAFSILYCIKNKAIFRLTSLIASGLSAVDNRGKHGHRGNAIPDNVRTLIDEHIEEFPFTEAYHFNKKIKCLSSDLNIKTLYLLFCKKHPNLADQVKYDFYRNYFNQNHDYVIFGCPQANSVRPFNKCNTAEHAHRQEGLRTKIRNPYFSEIEKNVDTEESNRIANCFESRACPGSPSENVSTVPKKKTKGVRHPETYKFVVQKNKRLRGEEYVSITTGALMPAKSNMSLDCSCRLMCTMKFNLQEKEQCLTTLYGFKTKNDQDTFLMGLIVRKLPSRRRSKSEVPLKRDSVFSYHVVKGTERVTVCRNAFSILYCIKSKALFRLTSLITAGMSAVDNRGRHSHRGNAIPEDARAMIDKHITELPFAKSHHSNKIKYLSAELNIKKLYKLFCEKHPHLADQVKYDFYRKYFKENHDYIVFGCPQTHECSNYEELRSKINSPYFSEMPKQAAAVDKMIHLCQPNQLYKQHQGVNNLCSNMSEVVYDFSHNLFLR</sequence>
<proteinExistence type="predicted"/>
<evidence type="ECO:0000256" key="1">
    <source>
        <dbReference type="SAM" id="MobiDB-lite"/>
    </source>
</evidence>
<dbReference type="AlphaFoldDB" id="A0AAV6U3R4"/>